<dbReference type="Pfam" id="PF00528">
    <property type="entry name" value="BPD_transp_1"/>
    <property type="match status" value="1"/>
</dbReference>
<evidence type="ECO:0000259" key="8">
    <source>
        <dbReference type="PROSITE" id="PS50928"/>
    </source>
</evidence>
<evidence type="ECO:0000256" key="4">
    <source>
        <dbReference type="ARBA" id="ARBA00022692"/>
    </source>
</evidence>
<dbReference type="PANTHER" id="PTHR43744">
    <property type="entry name" value="ABC TRANSPORTER PERMEASE PROTEIN MG189-RELATED-RELATED"/>
    <property type="match status" value="1"/>
</dbReference>
<comment type="similarity">
    <text evidence="7">Belongs to the binding-protein-dependent transport system permease family.</text>
</comment>
<feature type="transmembrane region" description="Helical" evidence="7">
    <location>
        <begin position="110"/>
        <end position="130"/>
    </location>
</feature>
<evidence type="ECO:0000313" key="11">
    <source>
        <dbReference type="Proteomes" id="UP000095706"/>
    </source>
</evidence>
<dbReference type="GO" id="GO:0055085">
    <property type="term" value="P:transmembrane transport"/>
    <property type="evidence" value="ECO:0007669"/>
    <property type="project" value="InterPro"/>
</dbReference>
<keyword evidence="2 7" id="KW-0813">Transport</keyword>
<keyword evidence="3" id="KW-1003">Cell membrane</keyword>
<keyword evidence="6 7" id="KW-0472">Membrane</keyword>
<evidence type="ECO:0000313" key="10">
    <source>
        <dbReference type="EMBL" id="MCG4766001.1"/>
    </source>
</evidence>
<sequence length="298" mass="33267">MKKTVSDEKRFIAIATVILVVISIVALFPMILLVVASFTDENELITNGYQILPKKLSLEAYTYMVKQAATIVRSYLVTIGTTVVGTGLSVLLTTSIAYPMARKTFKYRNALSFFVYFTMLFNGGLVPQYIMWTTFFHIKDTYAALIFPNLLMTAFNIFLVRNYYSNSLPEALYEAAQLDGASEIGIFTKIVFPLSKPVVATIGLFTGLSYWNSWTNALYYVQDPKYFGIQNLLMRIMKNIEYLRSGASELAAEGQAVSLPGNSIRMALAFVGILPIIIIYPMLQKYFIKGVVVGAVKG</sequence>
<organism evidence="9 11">
    <name type="scientific">Fusicatenibacter saccharivorans</name>
    <dbReference type="NCBI Taxonomy" id="1150298"/>
    <lineage>
        <taxon>Bacteria</taxon>
        <taxon>Bacillati</taxon>
        <taxon>Bacillota</taxon>
        <taxon>Clostridia</taxon>
        <taxon>Lachnospirales</taxon>
        <taxon>Lachnospiraceae</taxon>
        <taxon>Fusicatenibacter</taxon>
    </lineage>
</organism>
<accession>A0A174AH83</accession>
<comment type="subcellular location">
    <subcellularLocation>
        <location evidence="1 7">Cell membrane</location>
        <topology evidence="1 7">Multi-pass membrane protein</topology>
    </subcellularLocation>
</comment>
<dbReference type="RefSeq" id="WP_055226569.1">
    <property type="nucleotide sequence ID" value="NZ_CABJFB010000012.1"/>
</dbReference>
<dbReference type="CDD" id="cd06261">
    <property type="entry name" value="TM_PBP2"/>
    <property type="match status" value="1"/>
</dbReference>
<dbReference type="Proteomes" id="UP000095706">
    <property type="component" value="Unassembled WGS sequence"/>
</dbReference>
<dbReference type="EMBL" id="CYYV01000004">
    <property type="protein sequence ID" value="CUN87553.1"/>
    <property type="molecule type" value="Genomic_DNA"/>
</dbReference>
<evidence type="ECO:0000256" key="5">
    <source>
        <dbReference type="ARBA" id="ARBA00022989"/>
    </source>
</evidence>
<evidence type="ECO:0000256" key="7">
    <source>
        <dbReference type="RuleBase" id="RU363032"/>
    </source>
</evidence>
<dbReference type="SUPFAM" id="SSF161098">
    <property type="entry name" value="MetI-like"/>
    <property type="match status" value="1"/>
</dbReference>
<reference evidence="9 11" key="1">
    <citation type="submission" date="2015-09" db="EMBL/GenBank/DDBJ databases">
        <authorList>
            <consortium name="Pathogen Informatics"/>
        </authorList>
    </citation>
    <scope>NUCLEOTIDE SEQUENCE [LARGE SCALE GENOMIC DNA]</scope>
    <source>
        <strain evidence="9 11">2789STDY5608849</strain>
    </source>
</reference>
<feature type="transmembrane region" description="Helical" evidence="7">
    <location>
        <begin position="12"/>
        <end position="38"/>
    </location>
</feature>
<protein>
    <submittedName>
        <fullName evidence="10">Carbohydrate ABC transporter permease</fullName>
    </submittedName>
    <submittedName>
        <fullName evidence="9">Inner membrane ABC transporter permease protein ycjP</fullName>
    </submittedName>
</protein>
<evidence type="ECO:0000256" key="3">
    <source>
        <dbReference type="ARBA" id="ARBA00022475"/>
    </source>
</evidence>
<evidence type="ECO:0000256" key="6">
    <source>
        <dbReference type="ARBA" id="ARBA00023136"/>
    </source>
</evidence>
<keyword evidence="5 7" id="KW-1133">Transmembrane helix</keyword>
<dbReference type="PROSITE" id="PS50928">
    <property type="entry name" value="ABC_TM1"/>
    <property type="match status" value="1"/>
</dbReference>
<keyword evidence="4 7" id="KW-0812">Transmembrane</keyword>
<name>A0A174AH83_9FIRM</name>
<gene>
    <name evidence="9" type="primary">ycjP_6</name>
    <name evidence="9" type="ORF">ERS852406_00820</name>
    <name evidence="10" type="ORF">L0N21_10855</name>
</gene>
<feature type="transmembrane region" description="Helical" evidence="7">
    <location>
        <begin position="142"/>
        <end position="160"/>
    </location>
</feature>
<dbReference type="Proteomes" id="UP001199915">
    <property type="component" value="Unassembled WGS sequence"/>
</dbReference>
<evidence type="ECO:0000313" key="9">
    <source>
        <dbReference type="EMBL" id="CUN87553.1"/>
    </source>
</evidence>
<proteinExistence type="inferred from homology"/>
<feature type="transmembrane region" description="Helical" evidence="7">
    <location>
        <begin position="266"/>
        <end position="283"/>
    </location>
</feature>
<reference evidence="10" key="2">
    <citation type="submission" date="2022-01" db="EMBL/GenBank/DDBJ databases">
        <title>Collection of gut derived symbiotic bacterial strains cultured from healthy donors.</title>
        <authorList>
            <person name="Lin H."/>
            <person name="Kohout C."/>
            <person name="Waligurski E."/>
            <person name="Pamer E.G."/>
        </authorList>
    </citation>
    <scope>NUCLEOTIDE SEQUENCE</scope>
    <source>
        <strain evidence="10">DFI.5.49</strain>
    </source>
</reference>
<dbReference type="PANTHER" id="PTHR43744:SF9">
    <property type="entry name" value="POLYGALACTURONAN_RHAMNOGALACTURONAN TRANSPORT SYSTEM PERMEASE PROTEIN YTCP"/>
    <property type="match status" value="1"/>
</dbReference>
<feature type="transmembrane region" description="Helical" evidence="7">
    <location>
        <begin position="75"/>
        <end position="98"/>
    </location>
</feature>
<dbReference type="InterPro" id="IPR000515">
    <property type="entry name" value="MetI-like"/>
</dbReference>
<dbReference type="AlphaFoldDB" id="A0A174AH83"/>
<dbReference type="InterPro" id="IPR035906">
    <property type="entry name" value="MetI-like_sf"/>
</dbReference>
<dbReference type="GO" id="GO:0005886">
    <property type="term" value="C:plasma membrane"/>
    <property type="evidence" value="ECO:0007669"/>
    <property type="project" value="UniProtKB-SubCell"/>
</dbReference>
<dbReference type="EMBL" id="JAKNFS010000014">
    <property type="protein sequence ID" value="MCG4766001.1"/>
    <property type="molecule type" value="Genomic_DNA"/>
</dbReference>
<dbReference type="Gene3D" id="1.10.3720.10">
    <property type="entry name" value="MetI-like"/>
    <property type="match status" value="1"/>
</dbReference>
<evidence type="ECO:0000256" key="2">
    <source>
        <dbReference type="ARBA" id="ARBA00022448"/>
    </source>
</evidence>
<feature type="domain" description="ABC transmembrane type-1" evidence="8">
    <location>
        <begin position="75"/>
        <end position="283"/>
    </location>
</feature>
<evidence type="ECO:0000256" key="1">
    <source>
        <dbReference type="ARBA" id="ARBA00004651"/>
    </source>
</evidence>